<feature type="domain" description="Glucose-methanol-choline oxidoreductase N-terminal" evidence="4">
    <location>
        <begin position="334"/>
        <end position="348"/>
    </location>
</feature>
<evidence type="ECO:0000256" key="3">
    <source>
        <dbReference type="SAM" id="SignalP"/>
    </source>
</evidence>
<dbReference type="PANTHER" id="PTHR11552:SF100">
    <property type="entry name" value="DEHYDROGENASE, PUTATIVE (AFU_ORTHOLOGUE AFUA_5G00630)-RELATED"/>
    <property type="match status" value="1"/>
</dbReference>
<dbReference type="Gene3D" id="3.50.50.60">
    <property type="entry name" value="FAD/NAD(P)-binding domain"/>
    <property type="match status" value="1"/>
</dbReference>
<name>A0A6A6GA06_9PEZI</name>
<dbReference type="SUPFAM" id="SSF51905">
    <property type="entry name" value="FAD/NAD(P)-binding domain"/>
    <property type="match status" value="1"/>
</dbReference>
<dbReference type="PANTHER" id="PTHR11552">
    <property type="entry name" value="GLUCOSE-METHANOL-CHOLINE GMC OXIDOREDUCTASE"/>
    <property type="match status" value="1"/>
</dbReference>
<keyword evidence="2" id="KW-0274">FAD</keyword>
<keyword evidence="3" id="KW-0732">Signal</keyword>
<dbReference type="InterPro" id="IPR000172">
    <property type="entry name" value="GMC_OxRdtase_N"/>
</dbReference>
<dbReference type="PROSITE" id="PS00624">
    <property type="entry name" value="GMC_OXRED_2"/>
    <property type="match status" value="1"/>
</dbReference>
<comment type="similarity">
    <text evidence="1">Belongs to the GMC oxidoreductase family.</text>
</comment>
<keyword evidence="2" id="KW-0285">Flavoprotein</keyword>
<dbReference type="GO" id="GO:0016614">
    <property type="term" value="F:oxidoreductase activity, acting on CH-OH group of donors"/>
    <property type="evidence" value="ECO:0007669"/>
    <property type="project" value="InterPro"/>
</dbReference>
<dbReference type="SUPFAM" id="SSF54373">
    <property type="entry name" value="FAD-linked reductases, C-terminal domain"/>
    <property type="match status" value="1"/>
</dbReference>
<proteinExistence type="inferred from homology"/>
<dbReference type="Pfam" id="PF00732">
    <property type="entry name" value="GMC_oxred_N"/>
    <property type="match status" value="1"/>
</dbReference>
<evidence type="ECO:0000256" key="2">
    <source>
        <dbReference type="PIRSR" id="PIRSR000137-2"/>
    </source>
</evidence>
<dbReference type="GO" id="GO:0050660">
    <property type="term" value="F:flavin adenine dinucleotide binding"/>
    <property type="evidence" value="ECO:0007669"/>
    <property type="project" value="InterPro"/>
</dbReference>
<evidence type="ECO:0000256" key="1">
    <source>
        <dbReference type="ARBA" id="ARBA00010790"/>
    </source>
</evidence>
<evidence type="ECO:0000313" key="6">
    <source>
        <dbReference type="Proteomes" id="UP000799538"/>
    </source>
</evidence>
<dbReference type="InterPro" id="IPR012132">
    <property type="entry name" value="GMC_OxRdtase"/>
</dbReference>
<feature type="signal peptide" evidence="3">
    <location>
        <begin position="1"/>
        <end position="16"/>
    </location>
</feature>
<accession>A0A6A6GA06</accession>
<organism evidence="5 6">
    <name type="scientific">Elsinoe ampelina</name>
    <dbReference type="NCBI Taxonomy" id="302913"/>
    <lineage>
        <taxon>Eukaryota</taxon>
        <taxon>Fungi</taxon>
        <taxon>Dikarya</taxon>
        <taxon>Ascomycota</taxon>
        <taxon>Pezizomycotina</taxon>
        <taxon>Dothideomycetes</taxon>
        <taxon>Dothideomycetidae</taxon>
        <taxon>Myriangiales</taxon>
        <taxon>Elsinoaceae</taxon>
        <taxon>Elsinoe</taxon>
    </lineage>
</organism>
<dbReference type="InterPro" id="IPR036188">
    <property type="entry name" value="FAD/NAD-bd_sf"/>
</dbReference>
<dbReference type="PIRSF" id="PIRSF000137">
    <property type="entry name" value="Alcohol_oxidase"/>
    <property type="match status" value="1"/>
</dbReference>
<dbReference type="Proteomes" id="UP000799538">
    <property type="component" value="Unassembled WGS sequence"/>
</dbReference>
<keyword evidence="6" id="KW-1185">Reference proteome</keyword>
<dbReference type="InterPro" id="IPR007867">
    <property type="entry name" value="GMC_OxRtase_C"/>
</dbReference>
<evidence type="ECO:0000259" key="4">
    <source>
        <dbReference type="PROSITE" id="PS00624"/>
    </source>
</evidence>
<reference evidence="6" key="1">
    <citation type="journal article" date="2020" name="Stud. Mycol.">
        <title>101 Dothideomycetes genomes: A test case for predicting lifestyles and emergence of pathogens.</title>
        <authorList>
            <person name="Haridas S."/>
            <person name="Albert R."/>
            <person name="Binder M."/>
            <person name="Bloem J."/>
            <person name="LaButti K."/>
            <person name="Salamov A."/>
            <person name="Andreopoulos B."/>
            <person name="Baker S."/>
            <person name="Barry K."/>
            <person name="Bills G."/>
            <person name="Bluhm B."/>
            <person name="Cannon C."/>
            <person name="Castanera R."/>
            <person name="Culley D."/>
            <person name="Daum C."/>
            <person name="Ezra D."/>
            <person name="Gonzalez J."/>
            <person name="Henrissat B."/>
            <person name="Kuo A."/>
            <person name="Liang C."/>
            <person name="Lipzen A."/>
            <person name="Lutzoni F."/>
            <person name="Magnuson J."/>
            <person name="Mondo S."/>
            <person name="Nolan M."/>
            <person name="Ohm R."/>
            <person name="Pangilinan J."/>
            <person name="Park H.-J."/>
            <person name="Ramirez L."/>
            <person name="Alfaro M."/>
            <person name="Sun H."/>
            <person name="Tritt A."/>
            <person name="Yoshinaga Y."/>
            <person name="Zwiers L.-H."/>
            <person name="Turgeon B."/>
            <person name="Goodwin S."/>
            <person name="Spatafora J."/>
            <person name="Crous P."/>
            <person name="Grigoriev I."/>
        </authorList>
    </citation>
    <scope>NUCLEOTIDE SEQUENCE [LARGE SCALE GENOMIC DNA]</scope>
    <source>
        <strain evidence="6">CECT 20119</strain>
    </source>
</reference>
<sequence>MKYFLLAPSLSSLALAAASTKYDYVVVGSGAGGILASRLAIAGHKTLLLEAGDDQAGNLNITVPGYQGLVTQDPKIRWDVFVNHYKDQTRAKKDPKYVYETGPFQYVTKAESGSIPEGASPKGILYPRAATLGGCITHNALIWVEPHVSDWDRISQLTGDAAWNGSLIQRKYLDKLYTWLPTGPADTGVTLGDSAMVQHYAAAAAMMGEVLPNNKNVTEALNATLQAVNVNSPLPSRDSTEGIFQMPMTQKNGARYAVRDLIAATVQAGYPLTVQGNTHVTKIKFSTKKGSKPRAVGVDFLKGKYLYRASPGSGKAKGKAGSVLAAKEVIIAGGAFNTPQILKLSGIGPAKELKKKNIKVVSDLPGVGTNLQDRYEIPVIVKHSKVFPGLDGCTFDSKPHDECLKTWLGNSSVINASVPHSGGYTSNGVAMTMTFNTNTTDSSDIDLVVLGGPIKFFGYLPNGGDLTVRNHAYFTWSALRAHSNNMAGTVALRSTDPLDPPVINFNYFDTGTQGGAWQKDLEALVQSVKIGREAFSRYQDYNALGGSNFTEMQPGVEVQSDEDIGEYIKENSWGHHACCTARMGAKGDKMAVLDSKFRVQGVSGLRVVDASVFPKIPGIFIQAPVMMMAERAADVILGK</sequence>
<evidence type="ECO:0000313" key="5">
    <source>
        <dbReference type="EMBL" id="KAF2222507.1"/>
    </source>
</evidence>
<dbReference type="Gene3D" id="3.30.560.10">
    <property type="entry name" value="Glucose Oxidase, domain 3"/>
    <property type="match status" value="1"/>
</dbReference>
<feature type="chain" id="PRO_5025438430" description="Glucose-methanol-choline oxidoreductase N-terminal domain-containing protein" evidence="3">
    <location>
        <begin position="17"/>
        <end position="639"/>
    </location>
</feature>
<dbReference type="OrthoDB" id="269227at2759"/>
<feature type="binding site" evidence="2">
    <location>
        <position position="280"/>
    </location>
    <ligand>
        <name>FAD</name>
        <dbReference type="ChEBI" id="CHEBI:57692"/>
    </ligand>
</feature>
<comment type="cofactor">
    <cofactor evidence="2">
        <name>FAD</name>
        <dbReference type="ChEBI" id="CHEBI:57692"/>
    </cofactor>
</comment>
<dbReference type="EMBL" id="ML992508">
    <property type="protein sequence ID" value="KAF2222507.1"/>
    <property type="molecule type" value="Genomic_DNA"/>
</dbReference>
<dbReference type="AlphaFoldDB" id="A0A6A6GA06"/>
<gene>
    <name evidence="5" type="ORF">BDZ85DRAFT_219456</name>
</gene>
<protein>
    <recommendedName>
        <fullName evidence="4">Glucose-methanol-choline oxidoreductase N-terminal domain-containing protein</fullName>
    </recommendedName>
</protein>
<dbReference type="Pfam" id="PF05199">
    <property type="entry name" value="GMC_oxred_C"/>
    <property type="match status" value="1"/>
</dbReference>